<keyword evidence="1" id="KW-0808">Transferase</keyword>
<accession>A0A852U1N1</accession>
<gene>
    <name evidence="1" type="ORF">HDA32_005151</name>
</gene>
<reference evidence="1 2" key="1">
    <citation type="submission" date="2020-07" db="EMBL/GenBank/DDBJ databases">
        <title>Sequencing the genomes of 1000 actinobacteria strains.</title>
        <authorList>
            <person name="Klenk H.-P."/>
        </authorList>
    </citation>
    <scope>NUCLEOTIDE SEQUENCE [LARGE SCALE GENOMIC DNA]</scope>
    <source>
        <strain evidence="1 2">CXB654</strain>
    </source>
</reference>
<dbReference type="SUPFAM" id="SSF52540">
    <property type="entry name" value="P-loop containing nucleoside triphosphate hydrolases"/>
    <property type="match status" value="1"/>
</dbReference>
<protein>
    <submittedName>
        <fullName evidence="1">Adenylate kinase family enzyme</fullName>
    </submittedName>
</protein>
<dbReference type="RefSeq" id="WP_179645588.1">
    <property type="nucleotide sequence ID" value="NZ_BAAAYY010000019.1"/>
</dbReference>
<evidence type="ECO:0000313" key="2">
    <source>
        <dbReference type="Proteomes" id="UP000589036"/>
    </source>
</evidence>
<dbReference type="Proteomes" id="UP000589036">
    <property type="component" value="Unassembled WGS sequence"/>
</dbReference>
<dbReference type="PANTHER" id="PTHR37816">
    <property type="entry name" value="YALI0E33011P"/>
    <property type="match status" value="1"/>
</dbReference>
<organism evidence="1 2">
    <name type="scientific">Spinactinospora alkalitolerans</name>
    <dbReference type="NCBI Taxonomy" id="687207"/>
    <lineage>
        <taxon>Bacteria</taxon>
        <taxon>Bacillati</taxon>
        <taxon>Actinomycetota</taxon>
        <taxon>Actinomycetes</taxon>
        <taxon>Streptosporangiales</taxon>
        <taxon>Nocardiopsidaceae</taxon>
        <taxon>Spinactinospora</taxon>
    </lineage>
</organism>
<dbReference type="EMBL" id="JACCCC010000001">
    <property type="protein sequence ID" value="NYE50031.1"/>
    <property type="molecule type" value="Genomic_DNA"/>
</dbReference>
<proteinExistence type="predicted"/>
<sequence>MERIAIIGCGGSGKTTMARRLGAALNAPVIHLDAVYYDDEWNPLPQEEFAAAQEELVAEPRWVIDGNFASTLPIRLKRATAVVFLDIGPLTCLWGILQRRLAHGGGQNDATGVYDRIHWGFITYVWNYRKTMGPRVRNLVLEHGAHAEIHIVRSRRAANRLTARFKLTRHPTGGAVTG</sequence>
<dbReference type="InterPro" id="IPR027417">
    <property type="entry name" value="P-loop_NTPase"/>
</dbReference>
<keyword evidence="1" id="KW-0418">Kinase</keyword>
<keyword evidence="2" id="KW-1185">Reference proteome</keyword>
<comment type="caution">
    <text evidence="1">The sequence shown here is derived from an EMBL/GenBank/DDBJ whole genome shotgun (WGS) entry which is preliminary data.</text>
</comment>
<dbReference type="AlphaFoldDB" id="A0A852U1N1"/>
<dbReference type="InterPro" id="IPR052922">
    <property type="entry name" value="Cytidylate_Kinase-2"/>
</dbReference>
<name>A0A852U1N1_9ACTN</name>
<dbReference type="GO" id="GO:0016301">
    <property type="term" value="F:kinase activity"/>
    <property type="evidence" value="ECO:0007669"/>
    <property type="project" value="UniProtKB-KW"/>
</dbReference>
<dbReference type="Gene3D" id="3.40.50.300">
    <property type="entry name" value="P-loop containing nucleotide triphosphate hydrolases"/>
    <property type="match status" value="1"/>
</dbReference>
<dbReference type="PANTHER" id="PTHR37816:SF3">
    <property type="entry name" value="MODULATES DNA TOPOLOGY"/>
    <property type="match status" value="1"/>
</dbReference>
<evidence type="ECO:0000313" key="1">
    <source>
        <dbReference type="EMBL" id="NYE50031.1"/>
    </source>
</evidence>